<comment type="catalytic activity">
    <reaction evidence="9 11">
        <text>uridine(44) in tRNA(Ser) + S-adenosyl-L-methionine = 2'-O-methyluridine(44) in tRNA(Ser) + S-adenosyl-L-homocysteine + H(+)</text>
        <dbReference type="Rhea" id="RHEA:43100"/>
        <dbReference type="Rhea" id="RHEA-COMP:10339"/>
        <dbReference type="Rhea" id="RHEA-COMP:10340"/>
        <dbReference type="ChEBI" id="CHEBI:15378"/>
        <dbReference type="ChEBI" id="CHEBI:57856"/>
        <dbReference type="ChEBI" id="CHEBI:59789"/>
        <dbReference type="ChEBI" id="CHEBI:65315"/>
        <dbReference type="ChEBI" id="CHEBI:74478"/>
        <dbReference type="EC" id="2.1.1.211"/>
    </reaction>
</comment>
<evidence type="ECO:0000256" key="10">
    <source>
        <dbReference type="PROSITE-ProRule" id="PRU00723"/>
    </source>
</evidence>
<evidence type="ECO:0000256" key="7">
    <source>
        <dbReference type="ARBA" id="ARBA00022691"/>
    </source>
</evidence>
<keyword evidence="6 11" id="KW-0808">Transferase</keyword>
<reference evidence="14" key="1">
    <citation type="submission" date="2025-08" db="UniProtKB">
        <authorList>
            <consortium name="RefSeq"/>
        </authorList>
    </citation>
    <scope>IDENTIFICATION</scope>
    <source>
        <tissue evidence="14">Whole larvae</tissue>
    </source>
</reference>
<comment type="function">
    <text evidence="1">Probable adenosyl-L-methionine (AdoMet)-dependent tRNA (uracil-O(2)-)-methyltransferase.</text>
</comment>
<organism evidence="13 14">
    <name type="scientific">Galleria mellonella</name>
    <name type="common">Greater wax moth</name>
    <dbReference type="NCBI Taxonomy" id="7137"/>
    <lineage>
        <taxon>Eukaryota</taxon>
        <taxon>Metazoa</taxon>
        <taxon>Ecdysozoa</taxon>
        <taxon>Arthropoda</taxon>
        <taxon>Hexapoda</taxon>
        <taxon>Insecta</taxon>
        <taxon>Pterygota</taxon>
        <taxon>Neoptera</taxon>
        <taxon>Endopterygota</taxon>
        <taxon>Lepidoptera</taxon>
        <taxon>Glossata</taxon>
        <taxon>Ditrysia</taxon>
        <taxon>Pyraloidea</taxon>
        <taxon>Pyralidae</taxon>
        <taxon>Galleriinae</taxon>
        <taxon>Galleria</taxon>
    </lineage>
</organism>
<feature type="zinc finger region" description="C3H1-type" evidence="10">
    <location>
        <begin position="565"/>
        <end position="595"/>
    </location>
</feature>
<comment type="subcellular location">
    <subcellularLocation>
        <location evidence="2 11">Cytoplasm</location>
    </subcellularLocation>
</comment>
<keyword evidence="8 11" id="KW-0819">tRNA processing</keyword>
<proteinExistence type="inferred from homology"/>
<dbReference type="InParanoid" id="A0A6J1WQG2"/>
<dbReference type="GO" id="GO:0030488">
    <property type="term" value="P:tRNA methylation"/>
    <property type="evidence" value="ECO:0007669"/>
    <property type="project" value="UniProtKB-UniRule"/>
</dbReference>
<evidence type="ECO:0000313" key="13">
    <source>
        <dbReference type="Proteomes" id="UP001652740"/>
    </source>
</evidence>
<dbReference type="FunCoup" id="A0A6J1WQG2">
    <property type="interactions" value="1252"/>
</dbReference>
<keyword evidence="10" id="KW-0862">Zinc</keyword>
<dbReference type="GO" id="GO:0141101">
    <property type="term" value="F:tRNA(Ser) (uridine(44)-2'-O-)-methyltransferase activity"/>
    <property type="evidence" value="ECO:0007669"/>
    <property type="project" value="UniProtKB-EC"/>
</dbReference>
<keyword evidence="10" id="KW-0479">Metal-binding</keyword>
<evidence type="ECO:0000256" key="4">
    <source>
        <dbReference type="ARBA" id="ARBA00022490"/>
    </source>
</evidence>
<dbReference type="InterPro" id="IPR029063">
    <property type="entry name" value="SAM-dependent_MTases_sf"/>
</dbReference>
<evidence type="ECO:0000256" key="2">
    <source>
        <dbReference type="ARBA" id="ARBA00004496"/>
    </source>
</evidence>
<evidence type="ECO:0000256" key="3">
    <source>
        <dbReference type="ARBA" id="ARBA00009056"/>
    </source>
</evidence>
<name>A0A6J1WQG2_GALME</name>
<dbReference type="PANTHER" id="PTHR21210">
    <property type="entry name" value="TRNA (URACIL-O(2)-)-METHYLTRANSFERASE-RELATED"/>
    <property type="match status" value="1"/>
</dbReference>
<protein>
    <recommendedName>
        <fullName evidence="11">tRNA (uracil-O(2)-)-methyltransferase</fullName>
        <ecNumber evidence="11">2.1.1.211</ecNumber>
    </recommendedName>
</protein>
<keyword evidence="10" id="KW-0863">Zinc-finger</keyword>
<evidence type="ECO:0000256" key="11">
    <source>
        <dbReference type="RuleBase" id="RU368004"/>
    </source>
</evidence>
<keyword evidence="4 11" id="KW-0963">Cytoplasm</keyword>
<dbReference type="PANTHER" id="PTHR21210:SF0">
    <property type="entry name" value="TRNA (URACIL-O(2)-)-METHYLTRANSFERASE-RELATED"/>
    <property type="match status" value="1"/>
</dbReference>
<dbReference type="GO" id="GO:0008270">
    <property type="term" value="F:zinc ion binding"/>
    <property type="evidence" value="ECO:0007669"/>
    <property type="project" value="UniProtKB-KW"/>
</dbReference>
<evidence type="ECO:0000259" key="12">
    <source>
        <dbReference type="PROSITE" id="PS50103"/>
    </source>
</evidence>
<evidence type="ECO:0000256" key="6">
    <source>
        <dbReference type="ARBA" id="ARBA00022679"/>
    </source>
</evidence>
<dbReference type="AlphaFoldDB" id="A0A6J1WQG2"/>
<dbReference type="SUPFAM" id="SSF53335">
    <property type="entry name" value="S-adenosyl-L-methionine-dependent methyltransferases"/>
    <property type="match status" value="1"/>
</dbReference>
<evidence type="ECO:0000256" key="1">
    <source>
        <dbReference type="ARBA" id="ARBA00002778"/>
    </source>
</evidence>
<dbReference type="InterPro" id="IPR000571">
    <property type="entry name" value="Znf_CCCH"/>
</dbReference>
<evidence type="ECO:0000256" key="9">
    <source>
        <dbReference type="ARBA" id="ARBA00047957"/>
    </source>
</evidence>
<dbReference type="Pfam" id="PF07757">
    <property type="entry name" value="AdoMet_MTase"/>
    <property type="match status" value="1"/>
</dbReference>
<evidence type="ECO:0000313" key="14">
    <source>
        <dbReference type="RefSeq" id="XP_026757655.2"/>
    </source>
</evidence>
<dbReference type="RefSeq" id="XP_026757655.2">
    <property type="nucleotide sequence ID" value="XM_026901854.3"/>
</dbReference>
<dbReference type="KEGG" id="gmw:113517238"/>
<evidence type="ECO:0000256" key="8">
    <source>
        <dbReference type="ARBA" id="ARBA00022694"/>
    </source>
</evidence>
<feature type="domain" description="C3H1-type" evidence="12">
    <location>
        <begin position="565"/>
        <end position="595"/>
    </location>
</feature>
<dbReference type="GeneID" id="113517238"/>
<dbReference type="InterPro" id="IPR011671">
    <property type="entry name" value="tRNA_uracil_MeTrfase"/>
</dbReference>
<evidence type="ECO:0000256" key="5">
    <source>
        <dbReference type="ARBA" id="ARBA00022603"/>
    </source>
</evidence>
<dbReference type="PROSITE" id="PS50103">
    <property type="entry name" value="ZF_C3H1"/>
    <property type="match status" value="1"/>
</dbReference>
<dbReference type="Proteomes" id="UP001652740">
    <property type="component" value="Unplaced"/>
</dbReference>
<keyword evidence="13" id="KW-1185">Reference proteome</keyword>
<comment type="function">
    <text evidence="11">Adenosyl-L-methionine (AdoMet)-dependent tRNA (uracil-O(2)-)-methyltransferase.</text>
</comment>
<sequence length="600" mass="69531">MNQYYSFHTLMSSSSFWDSVNILITKPNVINKRLWGCKLIFKCYCKPINPNWKLPLKCSLFDCDRTDSDSYKMDLLKELGVVLCTDFGIKACKNLSILLLELLPKSYTSHRAYQVICINKYEESVTFYNVTPVEVNQNICPEFTFILQLKNNYIILKSICDSASKSYQWLLNSVLPQFVKWGEKSSNDSKRQHICTESLALVPEDEYYKKYNTLKLKYGKEMVKIWPECTDPSKFVYEDVAIATYILLLWENIQNAHSNKPTFVDLGCGNGLLVYILTSEGYYGVGIDVRKRQIWDMYTNNIKLEERTIVPSDSNLFPNTNWIIGNHSDELTPWIPVIAARSSYKCNFFLLPCCAYNFDGSKYQRQNSSKSQYSEYLEYIKKLSENCGFKVNMDRLKIPSTKRICLIGKERTYPLEDYDNYCGLIQKIINQEDILPPTSDKNANIWLKDFKPRQQTERVKNCTQIDKSIVQFVINCITAYLLKDADLSNSWCPGKLVDINELVSILPPDKLKHMKSECGGLQTLLKNNHHIFKVQNGKVQLRYPKTIDDVKHAIKPNKSKQANIKIHQKPCWFYNNHPQGCPLTDNNCSFLHSNINKDSK</sequence>
<dbReference type="GO" id="GO:0005737">
    <property type="term" value="C:cytoplasm"/>
    <property type="evidence" value="ECO:0007669"/>
    <property type="project" value="UniProtKB-SubCell"/>
</dbReference>
<accession>A0A6J1WQG2</accession>
<comment type="similarity">
    <text evidence="3 11">Belongs to the TRM44 family.</text>
</comment>
<keyword evidence="5 11" id="KW-0489">Methyltransferase</keyword>
<dbReference type="EC" id="2.1.1.211" evidence="11"/>
<gene>
    <name evidence="14" type="primary">LOC113517238</name>
</gene>
<keyword evidence="7 11" id="KW-0949">S-adenosyl-L-methionine</keyword>